<dbReference type="GO" id="GO:0006269">
    <property type="term" value="P:DNA replication, synthesis of primer"/>
    <property type="evidence" value="ECO:0007669"/>
    <property type="project" value="InterPro"/>
</dbReference>
<proteinExistence type="predicted"/>
<dbReference type="Proteomes" id="UP000223352">
    <property type="component" value="Segment"/>
</dbReference>
<accession>A0A1I9S6M9</accession>
<dbReference type="InterPro" id="IPR008770">
    <property type="entry name" value="DNA_terminal_Gp3"/>
</dbReference>
<keyword evidence="2" id="KW-1185">Reference proteome</keyword>
<name>A0A1I9S6M9_9CAUD</name>
<reference evidence="1 2" key="1">
    <citation type="submission" date="2016-10" db="EMBL/GenBank/DDBJ databases">
        <title>Predicting Genome Terminus Sequences of Bacillus cereus-group Bacteriophage using Next Generation Sequencing data.</title>
        <authorList>
            <person name="Chung C.-H."/>
            <person name="Walter M.H."/>
            <person name="Yang L."/>
            <person name="Chen S.-C."/>
            <person name="Winston V."/>
            <person name="Thomas M.A."/>
        </authorList>
    </citation>
    <scope>NUCLEOTIDE SEQUENCE [LARGE SCALE GENOMIC DNA]</scope>
</reference>
<evidence type="ECO:0000313" key="1">
    <source>
        <dbReference type="EMBL" id="AOZ62223.1"/>
    </source>
</evidence>
<sequence length="317" mass="37129">MSKGENQVVKRRSKKQPKFTIREVDVNEFNRLQNNAKAMIRSRKKKYGVDISGEIDLKTSISDFKTRKGFNAWKEAMSKLRYRADLQIKKTKEGTVATQKQINQSNLEAKRNLKKLTPIEGKKGLYKNKYGATFTAEQVKTMTLQTNVARDLEMKRKEYIESIPRYDRKGNLIRSTKKDKTEGSIIVRDKFDPSTIQSNVTVKMREENLKLVSDPQRYEKRSSQLKDNNIKALREMLGDDVEDIIEYFDGMSNSEFNNFFFMYAQSSMGFDYIYQSGEYSLSDGELDDRLEGVAESIRTDIKRYDKIRKKYKLMEKY</sequence>
<dbReference type="Pfam" id="PF05435">
    <property type="entry name" value="Phi-29_GP3"/>
    <property type="match status" value="1"/>
</dbReference>
<dbReference type="InterPro" id="IPR037216">
    <property type="entry name" value="DNA_terminal_Gp3_sf"/>
</dbReference>
<gene>
    <name evidence="1" type="ORF">QCM11_14</name>
</gene>
<evidence type="ECO:0000313" key="2">
    <source>
        <dbReference type="Proteomes" id="UP000223352"/>
    </source>
</evidence>
<organism evidence="1 2">
    <name type="scientific">Bacillus phage QCM11</name>
    <dbReference type="NCBI Taxonomy" id="1909400"/>
    <lineage>
        <taxon>Viruses</taxon>
        <taxon>Duplodnaviria</taxon>
        <taxon>Heunggongvirae</taxon>
        <taxon>Uroviricota</taxon>
        <taxon>Caudoviricetes</taxon>
        <taxon>Salasmaviridae</taxon>
        <taxon>Northropvirinae</taxon>
        <taxon>Claudivirus</taxon>
        <taxon>Claudivirus QCM11</taxon>
    </lineage>
</organism>
<protein>
    <submittedName>
        <fullName evidence="1">Terminal protein</fullName>
    </submittedName>
</protein>
<dbReference type="SUPFAM" id="SSF140919">
    <property type="entry name" value="DNA terminal protein"/>
    <property type="match status" value="1"/>
</dbReference>
<dbReference type="EMBL" id="KX961631">
    <property type="protein sequence ID" value="AOZ62223.1"/>
    <property type="molecule type" value="Genomic_DNA"/>
</dbReference>